<dbReference type="AlphaFoldDB" id="A0A0J5P7Z1"/>
<reference evidence="1 3" key="1">
    <citation type="submission" date="2014-12" db="EMBL/GenBank/DDBJ databases">
        <title>Reclassification of Actinobacillus muris as Muribacter muris.</title>
        <authorList>
            <person name="Christensen H."/>
            <person name="Nicklas W."/>
            <person name="Bisgaard M."/>
        </authorList>
    </citation>
    <scope>NUCLEOTIDE SEQUENCE [LARGE SCALE GENOMIC DNA]</scope>
    <source>
        <strain evidence="1 3">Ackerman80-443D</strain>
    </source>
</reference>
<comment type="caution">
    <text evidence="1">The sequence shown here is derived from an EMBL/GenBank/DDBJ whole genome shotgun (WGS) entry which is preliminary data.</text>
</comment>
<evidence type="ECO:0000313" key="3">
    <source>
        <dbReference type="Proteomes" id="UP000036270"/>
    </source>
</evidence>
<evidence type="ECO:0000313" key="2">
    <source>
        <dbReference type="EMBL" id="TFV13189.1"/>
    </source>
</evidence>
<dbReference type="Proteomes" id="UP000036270">
    <property type="component" value="Unassembled WGS sequence"/>
</dbReference>
<dbReference type="Proteomes" id="UP000297396">
    <property type="component" value="Unassembled WGS sequence"/>
</dbReference>
<dbReference type="STRING" id="67855.RO21_04050"/>
<protein>
    <submittedName>
        <fullName evidence="1">Uncharacterized protein</fullName>
    </submittedName>
</protein>
<gene>
    <name evidence="2" type="ORF">E4T80_01415</name>
    <name evidence="1" type="ORF">RO21_04050</name>
</gene>
<dbReference type="Pfam" id="PF17375">
    <property type="entry name" value="DUF5397"/>
    <property type="match status" value="1"/>
</dbReference>
<name>A0A0J5P7Z1_9PAST</name>
<sequence>MDITQIPVGAVKSFGSYGIPYQVGELVKTLPDGDILVNITLVQTGEKAQYKLSKLLQDPDAE</sequence>
<evidence type="ECO:0000313" key="1">
    <source>
        <dbReference type="EMBL" id="KMK51885.1"/>
    </source>
</evidence>
<dbReference type="InterPro" id="IPR035335">
    <property type="entry name" value="DUF5397"/>
</dbReference>
<keyword evidence="3" id="KW-1185">Reference proteome</keyword>
<dbReference type="EMBL" id="SPPA01000002">
    <property type="protein sequence ID" value="TFV13189.1"/>
    <property type="molecule type" value="Genomic_DNA"/>
</dbReference>
<reference evidence="2 4" key="2">
    <citation type="submission" date="2019-03" db="EMBL/GenBank/DDBJ databases">
        <title>Diversity of the mouse oral microbiome.</title>
        <authorList>
            <person name="Joseph S."/>
            <person name="Aduse-Opoku J."/>
            <person name="Curtis M."/>
            <person name="Wade W."/>
            <person name="Hashim A."/>
        </authorList>
    </citation>
    <scope>NUCLEOTIDE SEQUENCE [LARGE SCALE GENOMIC DNA]</scope>
    <source>
        <strain evidence="2 4">WT12</strain>
    </source>
</reference>
<proteinExistence type="predicted"/>
<dbReference type="RefSeq" id="WP_047976511.1">
    <property type="nucleotide sequence ID" value="NZ_JADGLC010000002.1"/>
</dbReference>
<dbReference type="EMBL" id="JWIZ01000022">
    <property type="protein sequence ID" value="KMK51885.1"/>
    <property type="molecule type" value="Genomic_DNA"/>
</dbReference>
<organism evidence="1 3">
    <name type="scientific">Muribacter muris</name>
    <dbReference type="NCBI Taxonomy" id="67855"/>
    <lineage>
        <taxon>Bacteria</taxon>
        <taxon>Pseudomonadati</taxon>
        <taxon>Pseudomonadota</taxon>
        <taxon>Gammaproteobacteria</taxon>
        <taxon>Pasteurellales</taxon>
        <taxon>Pasteurellaceae</taxon>
        <taxon>Muribacter</taxon>
    </lineage>
</organism>
<dbReference type="OrthoDB" id="1551064at2"/>
<accession>A0A0J5P7Z1</accession>
<evidence type="ECO:0000313" key="4">
    <source>
        <dbReference type="Proteomes" id="UP000297396"/>
    </source>
</evidence>